<reference evidence="4" key="1">
    <citation type="submission" date="2018-02" db="EMBL/GenBank/DDBJ databases">
        <authorList>
            <person name="Clavel T."/>
            <person name="Strowig T."/>
        </authorList>
    </citation>
    <scope>NUCLEOTIDE SEQUENCE [LARGE SCALE GENOMIC DNA]</scope>
    <source>
        <strain evidence="4">DSM 100764</strain>
    </source>
</reference>
<sequence length="391" mass="42226">MTLLSILCTMGLPSIDDSLDKLLVAMETFPNVAVLGDAVSLARIIGLLLALCVGSYECWMMMLGRRGMDVMKLLRIVGISICISCSSYICSALQTPGKGLEATTKAMAKSKNKEVAAFELKVAQKQGQYLERLRAVQDSIATAQQVAAIGEDANWWDKLIYNVENLGNTINNYAQRAAVAAETKVSEWINDVIRFVGELIFQMSYYGILVAQRIFLAIMAIFCPIMFAMSLAPPWNSAWSQWMSKYLSLTLWGFITYMCLYYIDFILLYNLQQDIIAYEHLLNGSVNSWSQIGALGLQGIGSNCMYAMGMLVGAYIIRYVPEVASWLIPGGVSSGVAGSSGAFAMGAAMTAGSAAVTATSMVAGGASSVAGTLGTIGENNLKHKNFGNPEQ</sequence>
<dbReference type="GeneID" id="93423531"/>
<evidence type="ECO:0000313" key="4">
    <source>
        <dbReference type="Proteomes" id="UP000244925"/>
    </source>
</evidence>
<feature type="transmembrane region" description="Helical" evidence="1">
    <location>
        <begin position="249"/>
        <end position="271"/>
    </location>
</feature>
<dbReference type="Pfam" id="PF07863">
    <property type="entry name" value="CtnDOT_TraJ"/>
    <property type="match status" value="1"/>
</dbReference>
<keyword evidence="1" id="KW-1133">Transmembrane helix</keyword>
<dbReference type="EMBL" id="PUBV01000017">
    <property type="protein sequence ID" value="PWB06944.1"/>
    <property type="molecule type" value="Genomic_DNA"/>
</dbReference>
<keyword evidence="1" id="KW-0812">Transmembrane</keyword>
<evidence type="ECO:0000259" key="2">
    <source>
        <dbReference type="Pfam" id="PF07863"/>
    </source>
</evidence>
<dbReference type="AlphaFoldDB" id="A0A2V1IX53"/>
<dbReference type="InterPro" id="IPR012424">
    <property type="entry name" value="Conjugative_transposon_TraJ_C"/>
</dbReference>
<name>A0A2V1IX53_9BACT</name>
<evidence type="ECO:0000256" key="1">
    <source>
        <dbReference type="SAM" id="Phobius"/>
    </source>
</evidence>
<accession>A0A2V1IX53</accession>
<gene>
    <name evidence="3" type="ORF">C5O25_08590</name>
</gene>
<feature type="transmembrane region" description="Helical" evidence="1">
    <location>
        <begin position="323"/>
        <end position="344"/>
    </location>
</feature>
<proteinExistence type="predicted"/>
<comment type="caution">
    <text evidence="3">The sequence shown here is derived from an EMBL/GenBank/DDBJ whole genome shotgun (WGS) entry which is preliminary data.</text>
</comment>
<evidence type="ECO:0000313" key="3">
    <source>
        <dbReference type="EMBL" id="PWB06944.1"/>
    </source>
</evidence>
<dbReference type="RefSeq" id="WP_107036329.1">
    <property type="nucleotide sequence ID" value="NZ_CP098825.1"/>
</dbReference>
<protein>
    <recommendedName>
        <fullName evidence="2">Conjugative transposon TraJ C-terminal domain-containing protein</fullName>
    </recommendedName>
</protein>
<feature type="transmembrane region" description="Helical" evidence="1">
    <location>
        <begin position="292"/>
        <end position="317"/>
    </location>
</feature>
<feature type="transmembrane region" description="Helical" evidence="1">
    <location>
        <begin position="40"/>
        <end position="63"/>
    </location>
</feature>
<keyword evidence="4" id="KW-1185">Reference proteome</keyword>
<feature type="domain" description="Conjugative transposon TraJ C-terminal" evidence="2">
    <location>
        <begin position="36"/>
        <end position="373"/>
    </location>
</feature>
<organism evidence="3 4">
    <name type="scientific">Paramuribaculum intestinale</name>
    <dbReference type="NCBI Taxonomy" id="2094151"/>
    <lineage>
        <taxon>Bacteria</taxon>
        <taxon>Pseudomonadati</taxon>
        <taxon>Bacteroidota</taxon>
        <taxon>Bacteroidia</taxon>
        <taxon>Bacteroidales</taxon>
        <taxon>Muribaculaceae</taxon>
        <taxon>Paramuribaculum</taxon>
    </lineage>
</organism>
<feature type="transmembrane region" description="Helical" evidence="1">
    <location>
        <begin position="204"/>
        <end position="229"/>
    </location>
</feature>
<keyword evidence="1" id="KW-0472">Membrane</keyword>
<dbReference type="Proteomes" id="UP000244925">
    <property type="component" value="Unassembled WGS sequence"/>
</dbReference>